<dbReference type="Proteomes" id="UP000831880">
    <property type="component" value="Chromosome"/>
</dbReference>
<feature type="transmembrane region" description="Helical" evidence="1">
    <location>
        <begin position="75"/>
        <end position="95"/>
    </location>
</feature>
<evidence type="ECO:0000313" key="3">
    <source>
        <dbReference type="Proteomes" id="UP000831880"/>
    </source>
</evidence>
<keyword evidence="1" id="KW-0812">Transmembrane</keyword>
<dbReference type="EMBL" id="CP095074">
    <property type="protein sequence ID" value="UOQ94569.1"/>
    <property type="molecule type" value="Genomic_DNA"/>
</dbReference>
<sequence>MKKSIYNNYLKLEDHGEVRSRGILHVLILTDLMGLFALLGPSELTFALPIATVLGIILNAWALLYLIAPYRFESSFYLFFGVWGLFTSFIMFLVIQKFLYNIFQYQSLQFFYISLALYVLCIIGVQVLHLLFLYERLNPPKGPKRNWTPLVAITPALSYVVGQLIYSIIVSEDIKALIFVACESLLILYPIFCIKFIHQYYFLRKNKQTLNEKYPNLNLPKKNRRLG</sequence>
<feature type="transmembrane region" description="Helical" evidence="1">
    <location>
        <begin position="176"/>
        <end position="197"/>
    </location>
</feature>
<evidence type="ECO:0000256" key="1">
    <source>
        <dbReference type="SAM" id="Phobius"/>
    </source>
</evidence>
<proteinExistence type="predicted"/>
<gene>
    <name evidence="2" type="ORF">MUO14_06360</name>
</gene>
<feature type="transmembrane region" description="Helical" evidence="1">
    <location>
        <begin position="46"/>
        <end position="68"/>
    </location>
</feature>
<keyword evidence="1" id="KW-0472">Membrane</keyword>
<protein>
    <submittedName>
        <fullName evidence="2">Uncharacterized protein</fullName>
    </submittedName>
</protein>
<evidence type="ECO:0000313" key="2">
    <source>
        <dbReference type="EMBL" id="UOQ94569.1"/>
    </source>
</evidence>
<feature type="transmembrane region" description="Helical" evidence="1">
    <location>
        <begin position="110"/>
        <end position="134"/>
    </location>
</feature>
<keyword evidence="1" id="KW-1133">Transmembrane helix</keyword>
<organism evidence="2 3">
    <name type="scientific">Halobacillus shinanisalinarum</name>
    <dbReference type="NCBI Taxonomy" id="2932258"/>
    <lineage>
        <taxon>Bacteria</taxon>
        <taxon>Bacillati</taxon>
        <taxon>Bacillota</taxon>
        <taxon>Bacilli</taxon>
        <taxon>Bacillales</taxon>
        <taxon>Bacillaceae</taxon>
        <taxon>Halobacillus</taxon>
    </lineage>
</organism>
<feature type="transmembrane region" description="Helical" evidence="1">
    <location>
        <begin position="146"/>
        <end position="170"/>
    </location>
</feature>
<keyword evidence="3" id="KW-1185">Reference proteome</keyword>
<name>A0ABY4H2J7_9BACI</name>
<reference evidence="2 3" key="1">
    <citation type="submission" date="2022-04" db="EMBL/GenBank/DDBJ databases">
        <title>Halobacillus sp. isolated from saltern.</title>
        <authorList>
            <person name="Won M."/>
            <person name="Lee C.-M."/>
            <person name="Woen H.-Y."/>
            <person name="Kwon S.-W."/>
        </authorList>
    </citation>
    <scope>NUCLEOTIDE SEQUENCE [LARGE SCALE GENOMIC DNA]</scope>
    <source>
        <strain evidence="2 3">SSTM10-2</strain>
    </source>
</reference>
<dbReference type="RefSeq" id="WP_244754402.1">
    <property type="nucleotide sequence ID" value="NZ_CP095074.1"/>
</dbReference>
<feature type="transmembrane region" description="Helical" evidence="1">
    <location>
        <begin position="21"/>
        <end position="40"/>
    </location>
</feature>
<accession>A0ABY4H2J7</accession>